<proteinExistence type="predicted"/>
<evidence type="ECO:0000256" key="1">
    <source>
        <dbReference type="SAM" id="SignalP"/>
    </source>
</evidence>
<feature type="signal peptide" evidence="1">
    <location>
        <begin position="1"/>
        <end position="21"/>
    </location>
</feature>
<keyword evidence="1" id="KW-0732">Signal</keyword>
<dbReference type="EMBL" id="WOEZ01000215">
    <property type="protein sequence ID" value="NPT60322.1"/>
    <property type="molecule type" value="Genomic_DNA"/>
</dbReference>
<organism evidence="2 3">
    <name type="scientific">Paraburkholderia elongata</name>
    <dbReference type="NCBI Taxonomy" id="2675747"/>
    <lineage>
        <taxon>Bacteria</taxon>
        <taxon>Pseudomonadati</taxon>
        <taxon>Pseudomonadota</taxon>
        <taxon>Betaproteobacteria</taxon>
        <taxon>Burkholderiales</taxon>
        <taxon>Burkholderiaceae</taxon>
        <taxon>Paraburkholderia</taxon>
    </lineage>
</organism>
<reference evidence="2 3" key="1">
    <citation type="submission" date="2019-11" db="EMBL/GenBank/DDBJ databases">
        <title>Metabolism of dissolved organic matter in forest soils.</title>
        <authorList>
            <person name="Cyle K.T."/>
            <person name="Wilhelm R.C."/>
            <person name="Martinez C.E."/>
        </authorList>
    </citation>
    <scope>NUCLEOTIDE SEQUENCE [LARGE SCALE GENOMIC DNA]</scope>
    <source>
        <strain evidence="2 3">5N</strain>
    </source>
</reference>
<gene>
    <name evidence="2" type="ORF">GNZ13_38645</name>
</gene>
<accession>A0A972NWP8</accession>
<dbReference type="Proteomes" id="UP000655523">
    <property type="component" value="Unassembled WGS sequence"/>
</dbReference>
<dbReference type="AlphaFoldDB" id="A0A972NWP8"/>
<evidence type="ECO:0008006" key="4">
    <source>
        <dbReference type="Google" id="ProtNLM"/>
    </source>
</evidence>
<evidence type="ECO:0000313" key="2">
    <source>
        <dbReference type="EMBL" id="NPT60322.1"/>
    </source>
</evidence>
<dbReference type="RefSeq" id="WP_172175003.1">
    <property type="nucleotide sequence ID" value="NZ_WOEZ01000215.1"/>
</dbReference>
<name>A0A972NWP8_9BURK</name>
<protein>
    <recommendedName>
        <fullName evidence="4">Transmembrane protein</fullName>
    </recommendedName>
</protein>
<comment type="caution">
    <text evidence="2">The sequence shown here is derived from an EMBL/GenBank/DDBJ whole genome shotgun (WGS) entry which is preliminary data.</text>
</comment>
<evidence type="ECO:0000313" key="3">
    <source>
        <dbReference type="Proteomes" id="UP000655523"/>
    </source>
</evidence>
<feature type="chain" id="PRO_5037766613" description="Transmembrane protein" evidence="1">
    <location>
        <begin position="22"/>
        <end position="172"/>
    </location>
</feature>
<sequence length="172" mass="18314">MKLRSPLTTPAVRFASSVCLAAALVQGAAAGQSAPAAPRPPVASTLRHSPYLPVNLSQHAKTYYGMMKGIDNLSVRSTASGNLIRFSYRVTDPVAAHLLGEKTATAYLYGQTSHAVLEIPVMDKVGPLRQTGPLEPGQEYWMVFSNKGGPIKAGERVDVFVGSLHIDGLIVE</sequence>
<keyword evidence="3" id="KW-1185">Reference proteome</keyword>